<evidence type="ECO:0000313" key="15">
    <source>
        <dbReference type="RefSeq" id="XP_037899143.1"/>
    </source>
</evidence>
<dbReference type="PROSITE" id="PS51362">
    <property type="entry name" value="TGF_BETA_2"/>
    <property type="match status" value="1"/>
</dbReference>
<dbReference type="PROSITE" id="PS00198">
    <property type="entry name" value="4FE4S_FER_1"/>
    <property type="match status" value="1"/>
</dbReference>
<evidence type="ECO:0000313" key="13">
    <source>
        <dbReference type="RefSeq" id="XP_037899140.1"/>
    </source>
</evidence>
<evidence type="ECO:0000256" key="1">
    <source>
        <dbReference type="ARBA" id="ARBA00004613"/>
    </source>
</evidence>
<dbReference type="Gene3D" id="2.60.120.970">
    <property type="match status" value="2"/>
</dbReference>
<dbReference type="InterPro" id="IPR029034">
    <property type="entry name" value="Cystine-knot_cytokine"/>
</dbReference>
<feature type="region of interest" description="Disordered" evidence="9">
    <location>
        <begin position="1"/>
        <end position="20"/>
    </location>
</feature>
<dbReference type="InterPro" id="IPR015615">
    <property type="entry name" value="TGF-beta-rel"/>
</dbReference>
<keyword evidence="3" id="KW-0964">Secreted</keyword>
<dbReference type="InterPro" id="IPR017900">
    <property type="entry name" value="4Fe4S_Fe_S_CS"/>
</dbReference>
<keyword evidence="5 8" id="KW-0339">Growth factor</keyword>
<dbReference type="InterPro" id="IPR001839">
    <property type="entry name" value="TGF-b_C"/>
</dbReference>
<evidence type="ECO:0000256" key="4">
    <source>
        <dbReference type="ARBA" id="ARBA00022729"/>
    </source>
</evidence>
<sequence>MAKDIASIERGEQKQQQTHQEYQRRHHQYTLFELIGFITFLNPLAKILLILIWTINVGNCLLHQRQSEQQQLLQQQNDFLSQPEEKGAVFVTDWLKRKLCNNLTIINFYSVESTPAIWLTDFSRNVVVSFWVKSYNETKQTVACNSIQDVYEDDFYYYIWLYKLLIYMFVASSFEILLLLARNLHNINLTISRCWTSLNMWMQSIFFSHLSCKHYTSNALLHFGCKATDSRAMSELHHNSNITINFKKGAKRRLKSEIRMITAASTIVKTSPRTIETTVSLKPLLKRKGPLSYVFAVLGCHVSPSRSCSSVSCMFQPYFNNENSTSFAVSYTQVSAMGDFLLLMLFIHVYYQKQQQQQQFEQSQSATPQRHQSRYYQQEHRSTNKAFSYLGDQKSCPQHCGNMHQKLWMPTYHVCTAPVAIPTTVSATDDISIGTRPSAVVQCISRNSKLCSCFCCSGSNFWLQCCNCYCCPCYCCFACSLCSYTATCCTSYSCICCSICGVFCPTYQHFKACCFIYYCNMNHKSCKYCNTCYQNGHLSTRATAPVEIVCVKFSKTGLFNRGNFLAYCAFRGGYSPYAWTLPLRTIGCYEMLQTANGLRTYVSLSSNKSYRGGVFLLVYHYNYCQAVMQALCQMLPHILKLHSCERSIKFHQTLCGIVPVVVATKILMSTNEHGKIYNSNPLRIFMFTNCKRLARSNHKKRRHRKSCYRSTLNRLSQSPFCNYKNLSTNRSASPSKFVTSVNRIGLLASLPTSNSLRTIYPCATSPIRTLRRLCGSKYNLTWLLISLVWFEGPKLTNCNVIINYQYQSPPPTNTNNNNPKATVTTKPDVEFDYKASNMLNSVHNVNITTLTRTANVYNTGSKNIQQICSNYQMHTRVQRALPFSNINLSTSASKLNVLWREHSFSRSKFEHHAQSDQLRLESIKQQILSKLGLTRKPNVSHPLPKQFIWDTIYRADGINSFSDFTINHHHISQHRMHDLLRVFSVFNTNLRKQQRASPILKVNKKSLEDFVNKKKSKHDQHHYHPHNNNSNNNDKILKYQHAHTTNMLNYNTTTATTTNPTTVTKPTTTINPKSIHQLQHERHEGSQHLQNQPKNRLQYIHYRQQQQPPQQTLKHNNKNIINNNMKYKLPKIRHRGSESNSNNRYNDRRTFTYLTDISSDDSLKINYDNNFDKEDVDNESTLKYHHYVMNADTNSYADEDNEDFFGSTQEIITFAEKGSMYKQHRLVEFSSQNSEMLGQKLFVRNAEIHIRIDRVMPKVKRGKRTGNKHKRLKIWLFQLLERNTTHKVFDPLTRFCGSFEVDTSQLGWQKFDMTSTVKGWYAHHQTKKLRLLIDCTGCGKLYTLQLFDTFSSNVDLAQRQQLVNVSGNDIFGANWSNLTHAENENLNTFHLNSGGKRNLTIVEKRKYSYDTSPFKSNKIVKYHNENGNNENTVYIKSVDIDSNKESVNPNRPFLVLHTETKRQRRIRRRAINCNGALHGQCCKESFYVSFKALGWDDWIIAPRGYFANYCRGDCTGPYRTPDTFQTFHAHFIEEYRKMGLLNGMQPCCAPIKFSSMSLIYYGDEGIIKRDLPKMVVDECGCP</sequence>
<keyword evidence="6" id="KW-1015">Disulfide bond</keyword>
<feature type="transmembrane region" description="Helical" evidence="10">
    <location>
        <begin position="328"/>
        <end position="351"/>
    </location>
</feature>
<dbReference type="RefSeq" id="XP_037899141.1">
    <property type="nucleotide sequence ID" value="XM_038043213.1"/>
</dbReference>
<dbReference type="Gene3D" id="2.10.90.10">
    <property type="entry name" value="Cystine-knot cytokines"/>
    <property type="match status" value="1"/>
</dbReference>
<dbReference type="SUPFAM" id="SSF57501">
    <property type="entry name" value="Cystine-knot cytokines"/>
    <property type="match status" value="1"/>
</dbReference>
<evidence type="ECO:0000259" key="11">
    <source>
        <dbReference type="PROSITE" id="PS51362"/>
    </source>
</evidence>
<feature type="compositionally biased region" description="Basic and acidic residues" evidence="9">
    <location>
        <begin position="1"/>
        <end position="13"/>
    </location>
</feature>
<organism evidence="12 14">
    <name type="scientific">Glossina fuscipes</name>
    <dbReference type="NCBI Taxonomy" id="7396"/>
    <lineage>
        <taxon>Eukaryota</taxon>
        <taxon>Metazoa</taxon>
        <taxon>Ecdysozoa</taxon>
        <taxon>Arthropoda</taxon>
        <taxon>Hexapoda</taxon>
        <taxon>Insecta</taxon>
        <taxon>Pterygota</taxon>
        <taxon>Neoptera</taxon>
        <taxon>Endopterygota</taxon>
        <taxon>Diptera</taxon>
        <taxon>Brachycera</taxon>
        <taxon>Muscomorpha</taxon>
        <taxon>Hippoboscoidea</taxon>
        <taxon>Glossinidae</taxon>
        <taxon>Glossina</taxon>
    </lineage>
</organism>
<dbReference type="GeneID" id="119643755"/>
<dbReference type="PROSITE" id="PS00250">
    <property type="entry name" value="TGF_BETA_1"/>
    <property type="match status" value="1"/>
</dbReference>
<dbReference type="RefSeq" id="XP_037899143.1">
    <property type="nucleotide sequence ID" value="XM_038043215.1"/>
</dbReference>
<dbReference type="CDD" id="cd13752">
    <property type="entry name" value="TGF_beta_INHB"/>
    <property type="match status" value="1"/>
</dbReference>
<name>A0A9C5ZI16_9MUSC</name>
<dbReference type="RefSeq" id="XP_037899144.1">
    <property type="nucleotide sequence ID" value="XM_038043216.1"/>
</dbReference>
<evidence type="ECO:0000256" key="9">
    <source>
        <dbReference type="SAM" id="MobiDB-lite"/>
    </source>
</evidence>
<evidence type="ECO:0000256" key="6">
    <source>
        <dbReference type="ARBA" id="ARBA00023157"/>
    </source>
</evidence>
<dbReference type="RefSeq" id="XP_037899140.1">
    <property type="nucleotide sequence ID" value="XM_038043212.1"/>
</dbReference>
<evidence type="ECO:0000256" key="3">
    <source>
        <dbReference type="ARBA" id="ARBA00022525"/>
    </source>
</evidence>
<dbReference type="PANTHER" id="PTHR11848">
    <property type="entry name" value="TGF-BETA FAMILY"/>
    <property type="match status" value="1"/>
</dbReference>
<dbReference type="GO" id="GO:0005615">
    <property type="term" value="C:extracellular space"/>
    <property type="evidence" value="ECO:0007669"/>
    <property type="project" value="TreeGrafter"/>
</dbReference>
<evidence type="ECO:0000256" key="7">
    <source>
        <dbReference type="ARBA" id="ARBA00023180"/>
    </source>
</evidence>
<evidence type="ECO:0000256" key="10">
    <source>
        <dbReference type="SAM" id="Phobius"/>
    </source>
</evidence>
<accession>A0A9C5ZI16</accession>
<feature type="transmembrane region" description="Helical" evidence="10">
    <location>
        <begin position="31"/>
        <end position="55"/>
    </location>
</feature>
<comment type="subcellular location">
    <subcellularLocation>
        <location evidence="1">Secreted</location>
    </subcellularLocation>
</comment>
<evidence type="ECO:0000256" key="5">
    <source>
        <dbReference type="ARBA" id="ARBA00023030"/>
    </source>
</evidence>
<reference evidence="13 14" key="1">
    <citation type="submission" date="2025-04" db="UniProtKB">
        <authorList>
            <consortium name="RefSeq"/>
        </authorList>
    </citation>
    <scope>IDENTIFICATION</scope>
    <source>
        <tissue evidence="13 14">Whole body pupa</tissue>
    </source>
</reference>
<dbReference type="KEGG" id="gfs:119643755"/>
<dbReference type="FunFam" id="2.10.90.10:FF:000005">
    <property type="entry name" value="Inhibin beta A chain"/>
    <property type="match status" value="1"/>
</dbReference>
<feature type="domain" description="TGF-beta family profile" evidence="11">
    <location>
        <begin position="1462"/>
        <end position="1582"/>
    </location>
</feature>
<dbReference type="PANTHER" id="PTHR11848:SF309">
    <property type="entry name" value="INHIBIN BETA CHAIN"/>
    <property type="match status" value="1"/>
</dbReference>
<dbReference type="FunFam" id="2.60.120.970:FF:000044">
    <property type="entry name" value="Inhibin beta chain"/>
    <property type="match status" value="1"/>
</dbReference>
<keyword evidence="4" id="KW-0732">Signal</keyword>
<keyword evidence="7" id="KW-0325">Glycoprotein</keyword>
<keyword evidence="10" id="KW-0812">Transmembrane</keyword>
<dbReference type="SMART" id="SM00204">
    <property type="entry name" value="TGFB"/>
    <property type="match status" value="1"/>
</dbReference>
<evidence type="ECO:0000313" key="14">
    <source>
        <dbReference type="RefSeq" id="XP_037899141.1"/>
    </source>
</evidence>
<evidence type="ECO:0000256" key="2">
    <source>
        <dbReference type="ARBA" id="ARBA00006656"/>
    </source>
</evidence>
<dbReference type="InterPro" id="IPR017948">
    <property type="entry name" value="TGFb_CS"/>
</dbReference>
<evidence type="ECO:0000313" key="16">
    <source>
        <dbReference type="RefSeq" id="XP_037899144.1"/>
    </source>
</evidence>
<feature type="transmembrane region" description="Helical" evidence="10">
    <location>
        <begin position="155"/>
        <end position="180"/>
    </location>
</feature>
<gene>
    <name evidence="13 14 15 16" type="primary">LOC119643755</name>
</gene>
<evidence type="ECO:0000256" key="8">
    <source>
        <dbReference type="RuleBase" id="RU000354"/>
    </source>
</evidence>
<evidence type="ECO:0000313" key="12">
    <source>
        <dbReference type="Proteomes" id="UP000092443"/>
    </source>
</evidence>
<keyword evidence="10" id="KW-1133">Transmembrane helix</keyword>
<dbReference type="GO" id="GO:0008083">
    <property type="term" value="F:growth factor activity"/>
    <property type="evidence" value="ECO:0007669"/>
    <property type="project" value="UniProtKB-KW"/>
</dbReference>
<comment type="similarity">
    <text evidence="2 8">Belongs to the TGF-beta family.</text>
</comment>
<keyword evidence="10" id="KW-0472">Membrane</keyword>
<dbReference type="GO" id="GO:0005125">
    <property type="term" value="F:cytokine activity"/>
    <property type="evidence" value="ECO:0007669"/>
    <property type="project" value="TreeGrafter"/>
</dbReference>
<keyword evidence="12" id="KW-1185">Reference proteome</keyword>
<protein>
    <submittedName>
        <fullName evidence="13 14">Uncharacterized protein LOC119643755 isoform X1</fullName>
    </submittedName>
</protein>
<proteinExistence type="inferred from homology"/>
<dbReference type="Pfam" id="PF00019">
    <property type="entry name" value="TGF_beta"/>
    <property type="match status" value="1"/>
</dbReference>
<dbReference type="Proteomes" id="UP000092443">
    <property type="component" value="Unplaced"/>
</dbReference>